<organism evidence="2 3">
    <name type="scientific">Euplotes crassus</name>
    <dbReference type="NCBI Taxonomy" id="5936"/>
    <lineage>
        <taxon>Eukaryota</taxon>
        <taxon>Sar</taxon>
        <taxon>Alveolata</taxon>
        <taxon>Ciliophora</taxon>
        <taxon>Intramacronucleata</taxon>
        <taxon>Spirotrichea</taxon>
        <taxon>Hypotrichia</taxon>
        <taxon>Euplotida</taxon>
        <taxon>Euplotidae</taxon>
        <taxon>Moneuplotes</taxon>
    </lineage>
</organism>
<comment type="caution">
    <text evidence="2">The sequence shown here is derived from an EMBL/GenBank/DDBJ whole genome shotgun (WGS) entry which is preliminary data.</text>
</comment>
<reference evidence="2" key="1">
    <citation type="submission" date="2023-07" db="EMBL/GenBank/DDBJ databases">
        <authorList>
            <consortium name="AG Swart"/>
            <person name="Singh M."/>
            <person name="Singh A."/>
            <person name="Seah K."/>
            <person name="Emmerich C."/>
        </authorList>
    </citation>
    <scope>NUCLEOTIDE SEQUENCE</scope>
    <source>
        <strain evidence="2">DP1</strain>
    </source>
</reference>
<evidence type="ECO:0000256" key="1">
    <source>
        <dbReference type="SAM" id="Phobius"/>
    </source>
</evidence>
<gene>
    <name evidence="2" type="ORF">ECRASSUSDP1_LOCUS8956</name>
</gene>
<name>A0AAD1UI40_EUPCR</name>
<accession>A0AAD1UI40</accession>
<keyword evidence="1" id="KW-1133">Transmembrane helix</keyword>
<feature type="transmembrane region" description="Helical" evidence="1">
    <location>
        <begin position="21"/>
        <end position="41"/>
    </location>
</feature>
<dbReference type="EMBL" id="CAMPGE010008782">
    <property type="protein sequence ID" value="CAI2367668.1"/>
    <property type="molecule type" value="Genomic_DNA"/>
</dbReference>
<evidence type="ECO:0000313" key="3">
    <source>
        <dbReference type="Proteomes" id="UP001295684"/>
    </source>
</evidence>
<dbReference type="Proteomes" id="UP001295684">
    <property type="component" value="Unassembled WGS sequence"/>
</dbReference>
<protein>
    <submittedName>
        <fullName evidence="2">Uncharacterized protein</fullName>
    </submittedName>
</protein>
<sequence length="44" mass="5089">MILANLNERSLMRKKSSMKRLAVQSYMVMLTSFVRALLKILSES</sequence>
<keyword evidence="1" id="KW-0812">Transmembrane</keyword>
<dbReference type="AlphaFoldDB" id="A0AAD1UI40"/>
<proteinExistence type="predicted"/>
<evidence type="ECO:0000313" key="2">
    <source>
        <dbReference type="EMBL" id="CAI2367668.1"/>
    </source>
</evidence>
<keyword evidence="1" id="KW-0472">Membrane</keyword>
<keyword evidence="3" id="KW-1185">Reference proteome</keyword>